<dbReference type="EMBL" id="JAHRIN010018681">
    <property type="protein sequence ID" value="MEQ2198093.1"/>
    <property type="molecule type" value="Genomic_DNA"/>
</dbReference>
<gene>
    <name evidence="1" type="ORF">XENOCAPTIV_007654</name>
</gene>
<reference evidence="1 2" key="1">
    <citation type="submission" date="2021-06" db="EMBL/GenBank/DDBJ databases">
        <authorList>
            <person name="Palmer J.M."/>
        </authorList>
    </citation>
    <scope>NUCLEOTIDE SEQUENCE [LARGE SCALE GENOMIC DNA]</scope>
    <source>
        <strain evidence="1 2">XC_2019</strain>
        <tissue evidence="1">Muscle</tissue>
    </source>
</reference>
<sequence>VKCEAPVKGGNLIHFSVPELSNGHLCRFFARCSLCLLICSCLFNLSVCVDAVDEPLLAGGWCTLQFGKLILLDVLPSFLEAFVRPLLFLERCVVDIHLSASSSLVADLITGCRIVGTQHGHMVRFLVRPTLLMFVLTSKHVCVSSWTGVSRNWEMSFSSGKSSSMGST</sequence>
<accession>A0ABV0QQI3</accession>
<dbReference type="Proteomes" id="UP001434883">
    <property type="component" value="Unassembled WGS sequence"/>
</dbReference>
<proteinExistence type="predicted"/>
<evidence type="ECO:0000313" key="1">
    <source>
        <dbReference type="EMBL" id="MEQ2198093.1"/>
    </source>
</evidence>
<organism evidence="1 2">
    <name type="scientific">Xenoophorus captivus</name>
    <dbReference type="NCBI Taxonomy" id="1517983"/>
    <lineage>
        <taxon>Eukaryota</taxon>
        <taxon>Metazoa</taxon>
        <taxon>Chordata</taxon>
        <taxon>Craniata</taxon>
        <taxon>Vertebrata</taxon>
        <taxon>Euteleostomi</taxon>
        <taxon>Actinopterygii</taxon>
        <taxon>Neopterygii</taxon>
        <taxon>Teleostei</taxon>
        <taxon>Neoteleostei</taxon>
        <taxon>Acanthomorphata</taxon>
        <taxon>Ovalentaria</taxon>
        <taxon>Atherinomorphae</taxon>
        <taxon>Cyprinodontiformes</taxon>
        <taxon>Goodeidae</taxon>
        <taxon>Xenoophorus</taxon>
    </lineage>
</organism>
<evidence type="ECO:0000313" key="2">
    <source>
        <dbReference type="Proteomes" id="UP001434883"/>
    </source>
</evidence>
<protein>
    <submittedName>
        <fullName evidence="1">Uncharacterized protein</fullName>
    </submittedName>
</protein>
<name>A0ABV0QQI3_9TELE</name>
<feature type="non-terminal residue" evidence="1">
    <location>
        <position position="1"/>
    </location>
</feature>
<keyword evidence="2" id="KW-1185">Reference proteome</keyword>
<comment type="caution">
    <text evidence="1">The sequence shown here is derived from an EMBL/GenBank/DDBJ whole genome shotgun (WGS) entry which is preliminary data.</text>
</comment>